<keyword evidence="2" id="KW-1185">Reference proteome</keyword>
<accession>A0D7P4</accession>
<evidence type="ECO:0000313" key="2">
    <source>
        <dbReference type="Proteomes" id="UP000000600"/>
    </source>
</evidence>
<dbReference type="InParanoid" id="A0D7P4"/>
<reference evidence="1 2" key="1">
    <citation type="journal article" date="2006" name="Nature">
        <title>Global trends of whole-genome duplications revealed by the ciliate Paramecium tetraurelia.</title>
        <authorList>
            <consortium name="Genoscope"/>
            <person name="Aury J.-M."/>
            <person name="Jaillon O."/>
            <person name="Duret L."/>
            <person name="Noel B."/>
            <person name="Jubin C."/>
            <person name="Porcel B.M."/>
            <person name="Segurens B."/>
            <person name="Daubin V."/>
            <person name="Anthouard V."/>
            <person name="Aiach N."/>
            <person name="Arnaiz O."/>
            <person name="Billaut A."/>
            <person name="Beisson J."/>
            <person name="Blanc I."/>
            <person name="Bouhouche K."/>
            <person name="Camara F."/>
            <person name="Duharcourt S."/>
            <person name="Guigo R."/>
            <person name="Gogendeau D."/>
            <person name="Katinka M."/>
            <person name="Keller A.-M."/>
            <person name="Kissmehl R."/>
            <person name="Klotz C."/>
            <person name="Koll F."/>
            <person name="Le Moue A."/>
            <person name="Lepere C."/>
            <person name="Malinsky S."/>
            <person name="Nowacki M."/>
            <person name="Nowak J.K."/>
            <person name="Plattner H."/>
            <person name="Poulain J."/>
            <person name="Ruiz F."/>
            <person name="Serrano V."/>
            <person name="Zagulski M."/>
            <person name="Dessen P."/>
            <person name="Betermier M."/>
            <person name="Weissenbach J."/>
            <person name="Scarpelli C."/>
            <person name="Schachter V."/>
            <person name="Sperling L."/>
            <person name="Meyer E."/>
            <person name="Cohen J."/>
            <person name="Wincker P."/>
        </authorList>
    </citation>
    <scope>NUCLEOTIDE SEQUENCE [LARGE SCALE GENOMIC DNA]</scope>
    <source>
        <strain evidence="1 2">Stock d4-2</strain>
    </source>
</reference>
<dbReference type="OrthoDB" id="286926at2759"/>
<dbReference type="RefSeq" id="XP_001446458.1">
    <property type="nucleotide sequence ID" value="XM_001446421.1"/>
</dbReference>
<dbReference type="EMBL" id="CT868319">
    <property type="protein sequence ID" value="CAK79061.1"/>
    <property type="molecule type" value="Genomic_DNA"/>
</dbReference>
<proteinExistence type="predicted"/>
<name>A0D7P4_PARTE</name>
<dbReference type="KEGG" id="ptm:GSPATT00014028001"/>
<dbReference type="AlphaFoldDB" id="A0D7P4"/>
<gene>
    <name evidence="1" type="ORF">GSPATT00014028001</name>
</gene>
<dbReference type="HOGENOM" id="CLU_788621_0_0_1"/>
<dbReference type="Proteomes" id="UP000000600">
    <property type="component" value="Unassembled WGS sequence"/>
</dbReference>
<dbReference type="OMA" id="QINHTRK"/>
<dbReference type="GeneID" id="5032243"/>
<sequence>MLFRQKEKIQDVGRSNFREFYRMEQEAQTKTVKMMPSVQSGLSKSTNQPLIDENQSSLTGSSWDAKHLDTFLKHSKYSSMRQTQDLDNQAILVGSGQNQSFFFRRQQPRIIPEYIDYLNMSKINHIVSDHPVNHSQEVITKRLEVPDKNYEQQNLALSQVITLKKPSGYLAELKETQEQQKKYHQWREEFSEANKAYRKIRQAYKSGIIGIDNPTIENSELYKEEHQKFKQKQESRIIHSINRQQCTNIYVISALEKYSRANPNIEFDNRKYDDSLTQINHTRKLGQYPCQTFEMDSKWMHKKTINPSQNTQQRLFGGVDKISRAASLRAENIKNQELRGRDYNCICLTKVQ</sequence>
<evidence type="ECO:0000313" key="1">
    <source>
        <dbReference type="EMBL" id="CAK79061.1"/>
    </source>
</evidence>
<protein>
    <submittedName>
        <fullName evidence="1">Uncharacterized protein</fullName>
    </submittedName>
</protein>
<organism evidence="1 2">
    <name type="scientific">Paramecium tetraurelia</name>
    <dbReference type="NCBI Taxonomy" id="5888"/>
    <lineage>
        <taxon>Eukaryota</taxon>
        <taxon>Sar</taxon>
        <taxon>Alveolata</taxon>
        <taxon>Ciliophora</taxon>
        <taxon>Intramacronucleata</taxon>
        <taxon>Oligohymenophorea</taxon>
        <taxon>Peniculida</taxon>
        <taxon>Parameciidae</taxon>
        <taxon>Paramecium</taxon>
    </lineage>
</organism>